<dbReference type="STRING" id="323097.Nham_3323"/>
<protein>
    <recommendedName>
        <fullName evidence="3">Phage tail assembly protein</fullName>
    </recommendedName>
</protein>
<dbReference type="eggNOG" id="ENOG503352C">
    <property type="taxonomic scope" value="Bacteria"/>
</dbReference>
<reference evidence="1 2" key="1">
    <citation type="submission" date="2006-03" db="EMBL/GenBank/DDBJ databases">
        <title>Complete sequence of chromosome of Nitrobacter hamburgensis X14.</title>
        <authorList>
            <consortium name="US DOE Joint Genome Institute"/>
            <person name="Copeland A."/>
            <person name="Lucas S."/>
            <person name="Lapidus A."/>
            <person name="Barry K."/>
            <person name="Detter J.C."/>
            <person name="Glavina del Rio T."/>
            <person name="Hammon N."/>
            <person name="Israni S."/>
            <person name="Dalin E."/>
            <person name="Tice H."/>
            <person name="Pitluck S."/>
            <person name="Chain P."/>
            <person name="Malfatti S."/>
            <person name="Shin M."/>
            <person name="Vergez L."/>
            <person name="Schmutz J."/>
            <person name="Larimer F."/>
            <person name="Land M."/>
            <person name="Hauser L."/>
            <person name="Kyrpides N."/>
            <person name="Ivanova N."/>
            <person name="Ward B."/>
            <person name="Arp D."/>
            <person name="Klotz M."/>
            <person name="Stein L."/>
            <person name="O'Mullan G."/>
            <person name="Starkenburg S."/>
            <person name="Sayavedra L."/>
            <person name="Poret-Peterson A.T."/>
            <person name="Gentry M.E."/>
            <person name="Bruce D."/>
            <person name="Richardson P."/>
        </authorList>
    </citation>
    <scope>NUCLEOTIDE SEQUENCE [LARGE SCALE GENOMIC DNA]</scope>
    <source>
        <strain evidence="2">DSM 10229 / NCIMB 13809 / X14</strain>
    </source>
</reference>
<dbReference type="InterPro" id="IPR019289">
    <property type="entry name" value="Phage_tail_E/E"/>
</dbReference>
<gene>
    <name evidence="1" type="ordered locus">Nham_3323</name>
</gene>
<dbReference type="OrthoDB" id="8304198at2"/>
<sequence length="98" mass="10513">MTNQTTTFTPTEPIAYNDKTYPALTLHKMKAKDLVAADLVTGETRKSFAIIASMAGVPIGVVEDLDIDDFERLSEVAAPLMGKSARAAIKAAKEKTAE</sequence>
<dbReference type="KEGG" id="nha:Nham_3323"/>
<proteinExistence type="predicted"/>
<evidence type="ECO:0000313" key="2">
    <source>
        <dbReference type="Proteomes" id="UP000001953"/>
    </source>
</evidence>
<dbReference type="Proteomes" id="UP000001953">
    <property type="component" value="Chromosome"/>
</dbReference>
<keyword evidence="2" id="KW-1185">Reference proteome</keyword>
<evidence type="ECO:0008006" key="3">
    <source>
        <dbReference type="Google" id="ProtNLM"/>
    </source>
</evidence>
<dbReference type="Pfam" id="PF10109">
    <property type="entry name" value="Phage_TAC_7"/>
    <property type="match status" value="1"/>
</dbReference>
<dbReference type="AlphaFoldDB" id="Q1QI92"/>
<dbReference type="HOGENOM" id="CLU_2343831_0_0_5"/>
<organism evidence="1 2">
    <name type="scientific">Nitrobacter hamburgensis (strain DSM 10229 / NCIMB 13809 / X14)</name>
    <dbReference type="NCBI Taxonomy" id="323097"/>
    <lineage>
        <taxon>Bacteria</taxon>
        <taxon>Pseudomonadati</taxon>
        <taxon>Pseudomonadota</taxon>
        <taxon>Alphaproteobacteria</taxon>
        <taxon>Hyphomicrobiales</taxon>
        <taxon>Nitrobacteraceae</taxon>
        <taxon>Nitrobacter</taxon>
    </lineage>
</organism>
<dbReference type="EMBL" id="CP000319">
    <property type="protein sequence ID" value="ABE64055.1"/>
    <property type="molecule type" value="Genomic_DNA"/>
</dbReference>
<name>Q1QI92_NITHX</name>
<evidence type="ECO:0000313" key="1">
    <source>
        <dbReference type="EMBL" id="ABE64055.1"/>
    </source>
</evidence>
<accession>Q1QI92</accession>
<dbReference type="RefSeq" id="WP_011511708.1">
    <property type="nucleotide sequence ID" value="NC_007964.1"/>
</dbReference>